<dbReference type="InterPro" id="IPR009387">
    <property type="entry name" value="HigB-2"/>
</dbReference>
<dbReference type="RefSeq" id="WP_146791336.1">
    <property type="nucleotide sequence ID" value="NZ_BAABIO010000003.1"/>
</dbReference>
<accession>A0A5B8UPD1</accession>
<dbReference type="InterPro" id="IPR035093">
    <property type="entry name" value="RelE/ParE_toxin_dom_sf"/>
</dbReference>
<gene>
    <name evidence="1" type="ORF">FSB75_20655</name>
</gene>
<evidence type="ECO:0000313" key="2">
    <source>
        <dbReference type="Proteomes" id="UP000321204"/>
    </source>
</evidence>
<dbReference type="Gene3D" id="3.30.2310.20">
    <property type="entry name" value="RelE-like"/>
    <property type="match status" value="1"/>
</dbReference>
<name>A0A5B8UPD1_9BACT</name>
<dbReference type="Proteomes" id="UP000321204">
    <property type="component" value="Chromosome"/>
</dbReference>
<organism evidence="1 2">
    <name type="scientific">Flavisolibacter ginsenosidimutans</name>
    <dbReference type="NCBI Taxonomy" id="661481"/>
    <lineage>
        <taxon>Bacteria</taxon>
        <taxon>Pseudomonadati</taxon>
        <taxon>Bacteroidota</taxon>
        <taxon>Chitinophagia</taxon>
        <taxon>Chitinophagales</taxon>
        <taxon>Chitinophagaceae</taxon>
        <taxon>Flavisolibacter</taxon>
    </lineage>
</organism>
<reference evidence="1 2" key="1">
    <citation type="journal article" date="2015" name="Int. J. Syst. Evol. Microbiol.">
        <title>Flavisolibacter ginsenosidimutans sp. nov., with ginsenoside-converting activity isolated from soil used for cultivating ginseng.</title>
        <authorList>
            <person name="Zhao Y."/>
            <person name="Liu Q."/>
            <person name="Kang M.S."/>
            <person name="Jin F."/>
            <person name="Yu H."/>
            <person name="Im W.T."/>
        </authorList>
    </citation>
    <scope>NUCLEOTIDE SEQUENCE [LARGE SCALE GENOMIC DNA]</scope>
    <source>
        <strain evidence="1 2">Gsoil 636</strain>
    </source>
</reference>
<evidence type="ECO:0000313" key="1">
    <source>
        <dbReference type="EMBL" id="QEC58212.1"/>
    </source>
</evidence>
<proteinExistence type="predicted"/>
<keyword evidence="2" id="KW-1185">Reference proteome</keyword>
<dbReference type="KEGG" id="fgg:FSB75_20655"/>
<dbReference type="AlphaFoldDB" id="A0A5B8UPD1"/>
<dbReference type="EMBL" id="CP042433">
    <property type="protein sequence ID" value="QEC58212.1"/>
    <property type="molecule type" value="Genomic_DNA"/>
</dbReference>
<protein>
    <recommendedName>
        <fullName evidence="3">Addiction module toxin RelE</fullName>
    </recommendedName>
</protein>
<dbReference type="Pfam" id="PF06296">
    <property type="entry name" value="RelE"/>
    <property type="match status" value="1"/>
</dbReference>
<evidence type="ECO:0008006" key="3">
    <source>
        <dbReference type="Google" id="ProtNLM"/>
    </source>
</evidence>
<sequence>MSYRVVLTPECERELKFLSKKHASFKNDLQTLINSLKENPVQGKPLGNNSYKIRLAITSKGKGKSGGGRVITHIFVQDEFVLLISIYDKSDQQTISDTEIKKRLESYLKNL</sequence>
<dbReference type="OrthoDB" id="1364255at2"/>